<keyword evidence="2" id="KW-1185">Reference proteome</keyword>
<evidence type="ECO:0000313" key="1">
    <source>
        <dbReference type="EMBL" id="EGV17592.1"/>
    </source>
</evidence>
<organism evidence="1 2">
    <name type="scientific">Thiocapsa marina 5811</name>
    <dbReference type="NCBI Taxonomy" id="768671"/>
    <lineage>
        <taxon>Bacteria</taxon>
        <taxon>Pseudomonadati</taxon>
        <taxon>Pseudomonadota</taxon>
        <taxon>Gammaproteobacteria</taxon>
        <taxon>Chromatiales</taxon>
        <taxon>Chromatiaceae</taxon>
        <taxon>Thiocapsa</taxon>
    </lineage>
</organism>
<name>F9UE35_9GAMM</name>
<dbReference type="EMBL" id="AFWV01000010">
    <property type="protein sequence ID" value="EGV17592.1"/>
    <property type="molecule type" value="Genomic_DNA"/>
</dbReference>
<evidence type="ECO:0000313" key="2">
    <source>
        <dbReference type="Proteomes" id="UP000005459"/>
    </source>
</evidence>
<gene>
    <name evidence="1" type="ORF">ThimaDRAFT_3137</name>
</gene>
<sequence>MAGRVPEGERSLKGGRCTGVTIFETDADGVRVGFRKAADQQFLGRLEGHNQHDGFLNEIGTR</sequence>
<dbReference type="STRING" id="768671.ThimaDRAFT_3137"/>
<dbReference type="AlphaFoldDB" id="F9UE35"/>
<dbReference type="Proteomes" id="UP000005459">
    <property type="component" value="Unassembled WGS sequence"/>
</dbReference>
<reference evidence="1 2" key="1">
    <citation type="submission" date="2011-06" db="EMBL/GenBank/DDBJ databases">
        <title>The draft genome of Thiocapsa marina 5811.</title>
        <authorList>
            <consortium name="US DOE Joint Genome Institute (JGI-PGF)"/>
            <person name="Lucas S."/>
            <person name="Han J."/>
            <person name="Cheng J.-F."/>
            <person name="Goodwin L."/>
            <person name="Pitluck S."/>
            <person name="Peters L."/>
            <person name="Land M.L."/>
            <person name="Hauser L."/>
            <person name="Vogl K."/>
            <person name="Liu Z."/>
            <person name="Imhoff J."/>
            <person name="Thiel V."/>
            <person name="Frigaard N.-U."/>
            <person name="Bryant D."/>
            <person name="Woyke T.J."/>
        </authorList>
    </citation>
    <scope>NUCLEOTIDE SEQUENCE [LARGE SCALE GENOMIC DNA]</scope>
    <source>
        <strain evidence="1 2">5811</strain>
    </source>
</reference>
<protein>
    <submittedName>
        <fullName evidence="1">Uncharacterized protein</fullName>
    </submittedName>
</protein>
<accession>F9UE35</accession>
<proteinExistence type="predicted"/>